<dbReference type="OrthoDB" id="2497063at2759"/>
<proteinExistence type="predicted"/>
<dbReference type="AlphaFoldDB" id="A0A0L0VRR3"/>
<feature type="compositionally biased region" description="Polar residues" evidence="1">
    <location>
        <begin position="240"/>
        <end position="251"/>
    </location>
</feature>
<feature type="region of interest" description="Disordered" evidence="1">
    <location>
        <begin position="189"/>
        <end position="251"/>
    </location>
</feature>
<dbReference type="EMBL" id="AJIL01000028">
    <property type="protein sequence ID" value="KNF01710.1"/>
    <property type="molecule type" value="Genomic_DNA"/>
</dbReference>
<gene>
    <name evidence="2" type="ORF">PSTG_05139</name>
</gene>
<name>A0A0L0VRR3_9BASI</name>
<reference evidence="3" key="1">
    <citation type="submission" date="2014-03" db="EMBL/GenBank/DDBJ databases">
        <title>The Genome Sequence of Puccinia striiformis f. sp. tritici PST-78.</title>
        <authorList>
            <consortium name="The Broad Institute Genome Sequencing Platform"/>
            <person name="Cuomo C."/>
            <person name="Hulbert S."/>
            <person name="Chen X."/>
            <person name="Walker B."/>
            <person name="Young S.K."/>
            <person name="Zeng Q."/>
            <person name="Gargeya S."/>
            <person name="Fitzgerald M."/>
            <person name="Haas B."/>
            <person name="Abouelleil A."/>
            <person name="Alvarado L."/>
            <person name="Arachchi H.M."/>
            <person name="Berlin A.M."/>
            <person name="Chapman S.B."/>
            <person name="Goldberg J."/>
            <person name="Griggs A."/>
            <person name="Gujja S."/>
            <person name="Hansen M."/>
            <person name="Howarth C."/>
            <person name="Imamovic A."/>
            <person name="Larimer J."/>
            <person name="McCowan C."/>
            <person name="Montmayeur A."/>
            <person name="Murphy C."/>
            <person name="Neiman D."/>
            <person name="Pearson M."/>
            <person name="Priest M."/>
            <person name="Roberts A."/>
            <person name="Saif S."/>
            <person name="Shea T."/>
            <person name="Sisk P."/>
            <person name="Sykes S."/>
            <person name="Wortman J."/>
            <person name="Nusbaum C."/>
            <person name="Birren B."/>
        </authorList>
    </citation>
    <scope>NUCLEOTIDE SEQUENCE [LARGE SCALE GENOMIC DNA]</scope>
    <source>
        <strain evidence="3">race PST-78</strain>
    </source>
</reference>
<organism evidence="2 3">
    <name type="scientific">Puccinia striiformis f. sp. tritici PST-78</name>
    <dbReference type="NCBI Taxonomy" id="1165861"/>
    <lineage>
        <taxon>Eukaryota</taxon>
        <taxon>Fungi</taxon>
        <taxon>Dikarya</taxon>
        <taxon>Basidiomycota</taxon>
        <taxon>Pucciniomycotina</taxon>
        <taxon>Pucciniomycetes</taxon>
        <taxon>Pucciniales</taxon>
        <taxon>Pucciniaceae</taxon>
        <taxon>Puccinia</taxon>
    </lineage>
</organism>
<dbReference type="Proteomes" id="UP000054564">
    <property type="component" value="Unassembled WGS sequence"/>
</dbReference>
<keyword evidence="3" id="KW-1185">Reference proteome</keyword>
<accession>A0A0L0VRR3</accession>
<evidence type="ECO:0000256" key="1">
    <source>
        <dbReference type="SAM" id="MobiDB-lite"/>
    </source>
</evidence>
<comment type="caution">
    <text evidence="2">The sequence shown here is derived from an EMBL/GenBank/DDBJ whole genome shotgun (WGS) entry which is preliminary data.</text>
</comment>
<evidence type="ECO:0000313" key="2">
    <source>
        <dbReference type="EMBL" id="KNF01710.1"/>
    </source>
</evidence>
<protein>
    <submittedName>
        <fullName evidence="2">Uncharacterized protein</fullName>
    </submittedName>
</protein>
<evidence type="ECO:0000313" key="3">
    <source>
        <dbReference type="Proteomes" id="UP000054564"/>
    </source>
</evidence>
<sequence>MNFTKFTDNVLAEADCLVFTEEKPAIIRTSSREKCGIALDEKAQMLGYYSSLLSPIPEDLPPKYDSRDRRGQPQIFNSLLHGIRFIFLDHLLLKVLTVYLLMIYATGKTSLFASSAWSTDDDLLRSHSRDFLSVDIYELYDDSDSWSRGRLGRVGSDSPLLTYSEIELVGQVQWEVEPENLDDTLAVTSAEAQSPSPPKVQNKAPLPFRRPTNDFNRARQLKNQAQHGSTQKRDSRTSHPRSATATPDAQE</sequence>